<dbReference type="EMBL" id="SJPT01000002">
    <property type="protein sequence ID" value="TWU25257.1"/>
    <property type="molecule type" value="Genomic_DNA"/>
</dbReference>
<dbReference type="AlphaFoldDB" id="A0A5C6CNS2"/>
<organism evidence="1 2">
    <name type="scientific">Novipirellula galeiformis</name>
    <dbReference type="NCBI Taxonomy" id="2528004"/>
    <lineage>
        <taxon>Bacteria</taxon>
        <taxon>Pseudomonadati</taxon>
        <taxon>Planctomycetota</taxon>
        <taxon>Planctomycetia</taxon>
        <taxon>Pirellulales</taxon>
        <taxon>Pirellulaceae</taxon>
        <taxon>Novipirellula</taxon>
    </lineage>
</organism>
<evidence type="ECO:0000313" key="2">
    <source>
        <dbReference type="Proteomes" id="UP000316304"/>
    </source>
</evidence>
<gene>
    <name evidence="1" type="ORF">Pla52o_15550</name>
</gene>
<sequence>MIRSIAELTLQETLSNVLLAGSKSLDALQLATINS</sequence>
<name>A0A5C6CNS2_9BACT</name>
<proteinExistence type="predicted"/>
<dbReference type="Proteomes" id="UP000316304">
    <property type="component" value="Unassembled WGS sequence"/>
</dbReference>
<evidence type="ECO:0000313" key="1">
    <source>
        <dbReference type="EMBL" id="TWU25257.1"/>
    </source>
</evidence>
<accession>A0A5C6CNS2</accession>
<keyword evidence="2" id="KW-1185">Reference proteome</keyword>
<comment type="caution">
    <text evidence="1">The sequence shown here is derived from an EMBL/GenBank/DDBJ whole genome shotgun (WGS) entry which is preliminary data.</text>
</comment>
<reference evidence="1 2" key="1">
    <citation type="submission" date="2019-02" db="EMBL/GenBank/DDBJ databases">
        <title>Deep-cultivation of Planctomycetes and their phenomic and genomic characterization uncovers novel biology.</title>
        <authorList>
            <person name="Wiegand S."/>
            <person name="Jogler M."/>
            <person name="Boedeker C."/>
            <person name="Pinto D."/>
            <person name="Vollmers J."/>
            <person name="Rivas-Marin E."/>
            <person name="Kohn T."/>
            <person name="Peeters S.H."/>
            <person name="Heuer A."/>
            <person name="Rast P."/>
            <person name="Oberbeckmann S."/>
            <person name="Bunk B."/>
            <person name="Jeske O."/>
            <person name="Meyerdierks A."/>
            <person name="Storesund J.E."/>
            <person name="Kallscheuer N."/>
            <person name="Luecker S."/>
            <person name="Lage O.M."/>
            <person name="Pohl T."/>
            <person name="Merkel B.J."/>
            <person name="Hornburger P."/>
            <person name="Mueller R.-W."/>
            <person name="Bruemmer F."/>
            <person name="Labrenz M."/>
            <person name="Spormann A.M."/>
            <person name="Op Den Camp H."/>
            <person name="Overmann J."/>
            <person name="Amann R."/>
            <person name="Jetten M.S.M."/>
            <person name="Mascher T."/>
            <person name="Medema M.H."/>
            <person name="Devos D.P."/>
            <person name="Kaster A.-K."/>
            <person name="Ovreas L."/>
            <person name="Rohde M."/>
            <person name="Galperin M.Y."/>
            <person name="Jogler C."/>
        </authorList>
    </citation>
    <scope>NUCLEOTIDE SEQUENCE [LARGE SCALE GENOMIC DNA]</scope>
    <source>
        <strain evidence="1 2">Pla52o</strain>
    </source>
</reference>
<protein>
    <submittedName>
        <fullName evidence="1">Uncharacterized protein</fullName>
    </submittedName>
</protein>